<keyword evidence="2" id="KW-0378">Hydrolase</keyword>
<dbReference type="PANTHER" id="PTHR12486">
    <property type="entry name" value="APRATAXIN-RELATED"/>
    <property type="match status" value="1"/>
</dbReference>
<dbReference type="GO" id="GO:0000166">
    <property type="term" value="F:nucleotide binding"/>
    <property type="evidence" value="ECO:0007669"/>
    <property type="project" value="UniProtKB-KW"/>
</dbReference>
<dbReference type="PANTHER" id="PTHR12486:SF5">
    <property type="entry name" value="ADENOSINE 5'-MONOPHOSPHORAMIDASE HINT3"/>
    <property type="match status" value="1"/>
</dbReference>
<evidence type="ECO:0000256" key="3">
    <source>
        <dbReference type="ARBA" id="ARBA00024472"/>
    </source>
</evidence>
<evidence type="ECO:0000256" key="8">
    <source>
        <dbReference type="PIRSR" id="PIRSR601310-3"/>
    </source>
</evidence>
<sequence>MVCVFCDIINGNDKEKIIYEDNQVVAFPDIKPVAKFHYLIVPKEHILNAKVLVNGQKPIVEHMYATGKRLLEQKGVNLSSARFGFHWPPFYSVPHLHLHAIGPTSNMSFIARAIFRENSYWFVPPEYVINSLEENQE</sequence>
<name>A0A8I6RNN6_CIMLE</name>
<dbReference type="InterPro" id="IPR011146">
    <property type="entry name" value="HIT-like"/>
</dbReference>
<evidence type="ECO:0000259" key="10">
    <source>
        <dbReference type="PROSITE" id="PS51084"/>
    </source>
</evidence>
<evidence type="ECO:0000256" key="6">
    <source>
        <dbReference type="ARBA" id="ARBA00042361"/>
    </source>
</evidence>
<feature type="short sequence motif" description="Histidine triad motif" evidence="8 9">
    <location>
        <begin position="95"/>
        <end position="99"/>
    </location>
</feature>
<evidence type="ECO:0000256" key="9">
    <source>
        <dbReference type="PROSITE-ProRule" id="PRU00464"/>
    </source>
</evidence>
<dbReference type="SUPFAM" id="SSF54197">
    <property type="entry name" value="HIT-like"/>
    <property type="match status" value="1"/>
</dbReference>
<evidence type="ECO:0000256" key="2">
    <source>
        <dbReference type="ARBA" id="ARBA00022801"/>
    </source>
</evidence>
<dbReference type="OrthoDB" id="1915375at2759"/>
<feature type="active site" description="Tele-AMP-histidine intermediate" evidence="7">
    <location>
        <position position="97"/>
    </location>
</feature>
<dbReference type="Pfam" id="PF11969">
    <property type="entry name" value="DcpS_C"/>
    <property type="match status" value="1"/>
</dbReference>
<dbReference type="InterPro" id="IPR036265">
    <property type="entry name" value="HIT-like_sf"/>
</dbReference>
<comment type="similarity">
    <text evidence="4">Belongs to the HINT family.</text>
</comment>
<keyword evidence="12" id="KW-1185">Reference proteome</keyword>
<evidence type="ECO:0000256" key="1">
    <source>
        <dbReference type="ARBA" id="ARBA00022741"/>
    </source>
</evidence>
<dbReference type="AlphaFoldDB" id="A0A8I6RNN6"/>
<dbReference type="OMA" id="EKKCIFC"/>
<dbReference type="EnsemblMetazoa" id="XM_014393162.2">
    <property type="protein sequence ID" value="XP_014248648.1"/>
    <property type="gene ID" value="LOC106666174"/>
</dbReference>
<dbReference type="KEGG" id="clec:106666174"/>
<dbReference type="RefSeq" id="XP_014248648.1">
    <property type="nucleotide sequence ID" value="XM_014393162.2"/>
</dbReference>
<accession>A0A8I6RNN6</accession>
<keyword evidence="1" id="KW-0547">Nucleotide-binding</keyword>
<organism evidence="11 12">
    <name type="scientific">Cimex lectularius</name>
    <name type="common">Bed bug</name>
    <name type="synonym">Acanthia lectularia</name>
    <dbReference type="NCBI Taxonomy" id="79782"/>
    <lineage>
        <taxon>Eukaryota</taxon>
        <taxon>Metazoa</taxon>
        <taxon>Ecdysozoa</taxon>
        <taxon>Arthropoda</taxon>
        <taxon>Hexapoda</taxon>
        <taxon>Insecta</taxon>
        <taxon>Pterygota</taxon>
        <taxon>Neoptera</taxon>
        <taxon>Paraneoptera</taxon>
        <taxon>Hemiptera</taxon>
        <taxon>Heteroptera</taxon>
        <taxon>Panheteroptera</taxon>
        <taxon>Cimicomorpha</taxon>
        <taxon>Cimicidae</taxon>
        <taxon>Cimex</taxon>
    </lineage>
</organism>
<evidence type="ECO:0000313" key="11">
    <source>
        <dbReference type="EnsemblMetazoa" id="XP_014248648.1"/>
    </source>
</evidence>
<evidence type="ECO:0000256" key="7">
    <source>
        <dbReference type="PIRSR" id="PIRSR601310-1"/>
    </source>
</evidence>
<feature type="domain" description="HIT" evidence="10">
    <location>
        <begin position="4"/>
        <end position="110"/>
    </location>
</feature>
<dbReference type="RefSeq" id="XP_014248644.1">
    <property type="nucleotide sequence ID" value="XM_014393158.2"/>
</dbReference>
<dbReference type="RefSeq" id="XP_014248645.1">
    <property type="nucleotide sequence ID" value="XM_014393159.2"/>
</dbReference>
<evidence type="ECO:0000256" key="4">
    <source>
        <dbReference type="ARBA" id="ARBA00025764"/>
    </source>
</evidence>
<dbReference type="EnsemblMetazoa" id="XM_014393159.2">
    <property type="protein sequence ID" value="XP_014248645.1"/>
    <property type="gene ID" value="LOC106666174"/>
</dbReference>
<evidence type="ECO:0000256" key="5">
    <source>
        <dbReference type="ARBA" id="ARBA00039802"/>
    </source>
</evidence>
<dbReference type="InterPro" id="IPR001310">
    <property type="entry name" value="Histidine_triad_HIT"/>
</dbReference>
<dbReference type="Proteomes" id="UP000494040">
    <property type="component" value="Unassembled WGS sequence"/>
</dbReference>
<dbReference type="EnsemblMetazoa" id="XM_014393158.2">
    <property type="protein sequence ID" value="XP_014248644.1"/>
    <property type="gene ID" value="LOC106666174"/>
</dbReference>
<proteinExistence type="inferred from homology"/>
<comment type="catalytic activity">
    <reaction evidence="3">
        <text>adenosine 5'-phosphoramidate + H2O = NH4(+) + AMP</text>
        <dbReference type="Rhea" id="RHEA:67916"/>
        <dbReference type="ChEBI" id="CHEBI:15377"/>
        <dbReference type="ChEBI" id="CHEBI:28938"/>
        <dbReference type="ChEBI" id="CHEBI:57890"/>
        <dbReference type="ChEBI" id="CHEBI:456215"/>
    </reaction>
</comment>
<evidence type="ECO:0000313" key="12">
    <source>
        <dbReference type="Proteomes" id="UP000494040"/>
    </source>
</evidence>
<dbReference type="Gene3D" id="3.30.428.10">
    <property type="entry name" value="HIT-like"/>
    <property type="match status" value="1"/>
</dbReference>
<protein>
    <recommendedName>
        <fullName evidence="5">Adenosine 5'-monophosphoramidase HINT3</fullName>
    </recommendedName>
    <alternativeName>
        <fullName evidence="6">Histidine triad nucleotide-binding protein 3</fullName>
    </alternativeName>
</protein>
<reference evidence="11" key="1">
    <citation type="submission" date="2022-01" db="UniProtKB">
        <authorList>
            <consortium name="EnsemblMetazoa"/>
        </authorList>
    </citation>
    <scope>IDENTIFICATION</scope>
</reference>
<dbReference type="PRINTS" id="PR00332">
    <property type="entry name" value="HISTRIAD"/>
</dbReference>
<dbReference type="PROSITE" id="PS51084">
    <property type="entry name" value="HIT_2"/>
    <property type="match status" value="1"/>
</dbReference>
<dbReference type="GeneID" id="106666174"/>
<dbReference type="GO" id="GO:0016787">
    <property type="term" value="F:hydrolase activity"/>
    <property type="evidence" value="ECO:0007669"/>
    <property type="project" value="UniProtKB-KW"/>
</dbReference>